<feature type="signal peptide" evidence="6">
    <location>
        <begin position="1"/>
        <end position="21"/>
    </location>
</feature>
<accession>A0A6A4X3J3</accession>
<comment type="caution">
    <text evidence="8">The sequence shown here is derived from an EMBL/GenBank/DDBJ whole genome shotgun (WGS) entry which is preliminary data.</text>
</comment>
<dbReference type="Pfam" id="PF08241">
    <property type="entry name" value="Methyltransf_11"/>
    <property type="match status" value="1"/>
</dbReference>
<organism evidence="8 9">
    <name type="scientific">Amphibalanus amphitrite</name>
    <name type="common">Striped barnacle</name>
    <name type="synonym">Balanus amphitrite</name>
    <dbReference type="NCBI Taxonomy" id="1232801"/>
    <lineage>
        <taxon>Eukaryota</taxon>
        <taxon>Metazoa</taxon>
        <taxon>Ecdysozoa</taxon>
        <taxon>Arthropoda</taxon>
        <taxon>Crustacea</taxon>
        <taxon>Multicrustacea</taxon>
        <taxon>Cirripedia</taxon>
        <taxon>Thoracica</taxon>
        <taxon>Thoracicalcarea</taxon>
        <taxon>Balanomorpha</taxon>
        <taxon>Balanoidea</taxon>
        <taxon>Balanidae</taxon>
        <taxon>Amphibalaninae</taxon>
        <taxon>Amphibalanus</taxon>
    </lineage>
</organism>
<feature type="chain" id="PRO_5025352611" evidence="6">
    <location>
        <begin position="22"/>
        <end position="191"/>
    </location>
</feature>
<name>A0A6A4X3J3_AMPAM</name>
<feature type="compositionally biased region" description="Basic and acidic residues" evidence="5">
    <location>
        <begin position="51"/>
        <end position="69"/>
    </location>
</feature>
<evidence type="ECO:0000256" key="1">
    <source>
        <dbReference type="ARBA" id="ARBA00008361"/>
    </source>
</evidence>
<dbReference type="InterPro" id="IPR051419">
    <property type="entry name" value="Lys/N-term_MeTrsfase_sf"/>
</dbReference>
<dbReference type="GO" id="GO:0008757">
    <property type="term" value="F:S-adenosylmethionine-dependent methyltransferase activity"/>
    <property type="evidence" value="ECO:0007669"/>
    <property type="project" value="InterPro"/>
</dbReference>
<dbReference type="SUPFAM" id="SSF53335">
    <property type="entry name" value="S-adenosyl-L-methionine-dependent methyltransferases"/>
    <property type="match status" value="1"/>
</dbReference>
<keyword evidence="6" id="KW-0732">Signal</keyword>
<dbReference type="AlphaFoldDB" id="A0A6A4X3J3"/>
<dbReference type="InterPro" id="IPR029063">
    <property type="entry name" value="SAM-dependent_MTases_sf"/>
</dbReference>
<dbReference type="PANTHER" id="PTHR12176">
    <property type="entry name" value="SAM-DEPENDENT METHYLTRANSFERASE SUPERFAMILY PROTEIN"/>
    <property type="match status" value="1"/>
</dbReference>
<proteinExistence type="inferred from homology"/>
<dbReference type="PANTHER" id="PTHR12176:SF78">
    <property type="entry name" value="EEF1A LYSINE AND N-TERMINAL METHYLTRANSFERASE"/>
    <property type="match status" value="1"/>
</dbReference>
<protein>
    <submittedName>
        <fullName evidence="8">Methyltransferase-like protein 13</fullName>
    </submittedName>
</protein>
<feature type="domain" description="Methyltransferase type 11" evidence="7">
    <location>
        <begin position="114"/>
        <end position="175"/>
    </location>
</feature>
<dbReference type="Proteomes" id="UP000440578">
    <property type="component" value="Unassembled WGS sequence"/>
</dbReference>
<evidence type="ECO:0000256" key="2">
    <source>
        <dbReference type="ARBA" id="ARBA00022603"/>
    </source>
</evidence>
<evidence type="ECO:0000256" key="5">
    <source>
        <dbReference type="SAM" id="MobiDB-lite"/>
    </source>
</evidence>
<evidence type="ECO:0000259" key="7">
    <source>
        <dbReference type="Pfam" id="PF08241"/>
    </source>
</evidence>
<reference evidence="8 9" key="1">
    <citation type="submission" date="2019-07" db="EMBL/GenBank/DDBJ databases">
        <title>Draft genome assembly of a fouling barnacle, Amphibalanus amphitrite (Darwin, 1854): The first reference genome for Thecostraca.</title>
        <authorList>
            <person name="Kim W."/>
        </authorList>
    </citation>
    <scope>NUCLEOTIDE SEQUENCE [LARGE SCALE GENOMIC DNA]</scope>
    <source>
        <strain evidence="8">SNU_AA5</strain>
        <tissue evidence="8">Soma without cirri and trophi</tissue>
    </source>
</reference>
<keyword evidence="9" id="KW-1185">Reference proteome</keyword>
<evidence type="ECO:0000256" key="3">
    <source>
        <dbReference type="ARBA" id="ARBA00022679"/>
    </source>
</evidence>
<keyword evidence="3 8" id="KW-0808">Transferase</keyword>
<dbReference type="OrthoDB" id="411785at2759"/>
<keyword evidence="4" id="KW-0511">Multifunctional enzyme</keyword>
<keyword evidence="2 8" id="KW-0489">Methyltransferase</keyword>
<dbReference type="EMBL" id="VIIS01000445">
    <property type="protein sequence ID" value="KAF0308981.1"/>
    <property type="molecule type" value="Genomic_DNA"/>
</dbReference>
<dbReference type="Gene3D" id="3.40.50.150">
    <property type="entry name" value="Vaccinia Virus protein VP39"/>
    <property type="match status" value="1"/>
</dbReference>
<dbReference type="InterPro" id="IPR013216">
    <property type="entry name" value="Methyltransf_11"/>
</dbReference>
<dbReference type="GO" id="GO:0032259">
    <property type="term" value="P:methylation"/>
    <property type="evidence" value="ECO:0007669"/>
    <property type="project" value="UniProtKB-KW"/>
</dbReference>
<sequence length="191" mass="22089">MKLSLVLSLLLAAAAVSSGWAQDVELGEEDYELVEMDVLLPEEEGSGMLVRQEREDHEEHEYHEGHEEHEEQEQEEEGSDTAVAEEQETEEDGDLEGADSFYRRTFFRPRFFYRSMVSVDISDVVVRQMQQKHAAAGMTFTKMDLMKLEFPDKEFTCVLDKGTLDAVYTHDDQETAEKVETMFKVRYEWTG</sequence>
<feature type="region of interest" description="Disordered" evidence="5">
    <location>
        <begin position="44"/>
        <end position="95"/>
    </location>
</feature>
<feature type="compositionally biased region" description="Acidic residues" evidence="5">
    <location>
        <begin position="70"/>
        <end position="95"/>
    </location>
</feature>
<evidence type="ECO:0000313" key="8">
    <source>
        <dbReference type="EMBL" id="KAF0308981.1"/>
    </source>
</evidence>
<evidence type="ECO:0000256" key="4">
    <source>
        <dbReference type="ARBA" id="ARBA00023268"/>
    </source>
</evidence>
<evidence type="ECO:0000256" key="6">
    <source>
        <dbReference type="SAM" id="SignalP"/>
    </source>
</evidence>
<gene>
    <name evidence="8" type="primary">METTL13_1</name>
    <name evidence="8" type="ORF">FJT64_019822</name>
</gene>
<evidence type="ECO:0000313" key="9">
    <source>
        <dbReference type="Proteomes" id="UP000440578"/>
    </source>
</evidence>
<comment type="similarity">
    <text evidence="1">Belongs to the methyltransferase superfamily.</text>
</comment>